<dbReference type="EMBL" id="JANBPG010002319">
    <property type="protein sequence ID" value="KAJ1886211.1"/>
    <property type="molecule type" value="Genomic_DNA"/>
</dbReference>
<comment type="caution">
    <text evidence="1">The sequence shown here is derived from an EMBL/GenBank/DDBJ whole genome shotgun (WGS) entry which is preliminary data.</text>
</comment>
<organism evidence="1 2">
    <name type="scientific">Kickxella alabastrina</name>
    <dbReference type="NCBI Taxonomy" id="61397"/>
    <lineage>
        <taxon>Eukaryota</taxon>
        <taxon>Fungi</taxon>
        <taxon>Fungi incertae sedis</taxon>
        <taxon>Zoopagomycota</taxon>
        <taxon>Kickxellomycotina</taxon>
        <taxon>Kickxellomycetes</taxon>
        <taxon>Kickxellales</taxon>
        <taxon>Kickxellaceae</taxon>
        <taxon>Kickxella</taxon>
    </lineage>
</organism>
<accession>A0ACC1I4L1</accession>
<reference evidence="1" key="1">
    <citation type="submission" date="2022-07" db="EMBL/GenBank/DDBJ databases">
        <title>Phylogenomic reconstructions and comparative analyses of Kickxellomycotina fungi.</title>
        <authorList>
            <person name="Reynolds N.K."/>
            <person name="Stajich J.E."/>
            <person name="Barry K."/>
            <person name="Grigoriev I.V."/>
            <person name="Crous P."/>
            <person name="Smith M.E."/>
        </authorList>
    </citation>
    <scope>NUCLEOTIDE SEQUENCE</scope>
    <source>
        <strain evidence="1">Benny 63K</strain>
    </source>
</reference>
<protein>
    <submittedName>
        <fullName evidence="1">Uncharacterized protein</fullName>
    </submittedName>
</protein>
<evidence type="ECO:0000313" key="2">
    <source>
        <dbReference type="Proteomes" id="UP001150581"/>
    </source>
</evidence>
<sequence>MRVYPVGKTDTLVIGLSSAIFGVTFIFMVIAWSKYKYRPIRAKNMLLTTCMFFSGVLWFVGDIPMNGHVLLEGPWRLCKFWNVWVRVLFCFIYTMVLFSRCYALDRVFNQNKPTSGWAYYAPSVLLFAFIIIYSIVTQAMPDKLTIGYREDYELCTTTDGYVIVTLTMLWANWLIIIAMMYRLRNIQSTFNEFYEFLCIGFFGIAAMIKTNVVHYTHAKYPYTLGYRVAETIGDVIIINGIILLIIGYPVVMSIIRPREYEREWLLRLRTDGLQD</sequence>
<evidence type="ECO:0000313" key="1">
    <source>
        <dbReference type="EMBL" id="KAJ1886211.1"/>
    </source>
</evidence>
<name>A0ACC1I4L1_9FUNG</name>
<proteinExistence type="predicted"/>
<gene>
    <name evidence="1" type="ORF">LPJ66_009738</name>
</gene>
<dbReference type="Proteomes" id="UP001150581">
    <property type="component" value="Unassembled WGS sequence"/>
</dbReference>
<keyword evidence="2" id="KW-1185">Reference proteome</keyword>
<feature type="non-terminal residue" evidence="1">
    <location>
        <position position="275"/>
    </location>
</feature>